<keyword evidence="1" id="KW-0175">Coiled coil</keyword>
<evidence type="ECO:0000256" key="1">
    <source>
        <dbReference type="SAM" id="Coils"/>
    </source>
</evidence>
<reference evidence="2" key="1">
    <citation type="submission" date="2018-05" db="EMBL/GenBank/DDBJ databases">
        <authorList>
            <person name="Lanie J.A."/>
            <person name="Ng W.-L."/>
            <person name="Kazmierczak K.M."/>
            <person name="Andrzejewski T.M."/>
            <person name="Davidsen T.M."/>
            <person name="Wayne K.J."/>
            <person name="Tettelin H."/>
            <person name="Glass J.I."/>
            <person name="Rusch D."/>
            <person name="Podicherti R."/>
            <person name="Tsui H.-C.T."/>
            <person name="Winkler M.E."/>
        </authorList>
    </citation>
    <scope>NUCLEOTIDE SEQUENCE</scope>
</reference>
<name>A0A382BMY0_9ZZZZ</name>
<proteinExistence type="predicted"/>
<evidence type="ECO:0000313" key="2">
    <source>
        <dbReference type="EMBL" id="SVB14732.1"/>
    </source>
</evidence>
<dbReference type="AlphaFoldDB" id="A0A382BMY0"/>
<protein>
    <submittedName>
        <fullName evidence="2">Uncharacterized protein</fullName>
    </submittedName>
</protein>
<dbReference type="EMBL" id="UINC01030396">
    <property type="protein sequence ID" value="SVB14732.1"/>
    <property type="molecule type" value="Genomic_DNA"/>
</dbReference>
<sequence>VVTDPTKRSSAQVSPVEKAKMRLEIALASLEEVLKEKVAIAPETDDLSKDLDTAKQKIADLQMKNLTIATRLDKAIDKMKVITGD</sequence>
<feature type="coiled-coil region" evidence="1">
    <location>
        <begin position="16"/>
        <end position="64"/>
    </location>
</feature>
<gene>
    <name evidence="2" type="ORF">METZ01_LOCUS167586</name>
</gene>
<accession>A0A382BMY0</accession>
<feature type="non-terminal residue" evidence="2">
    <location>
        <position position="1"/>
    </location>
</feature>
<organism evidence="2">
    <name type="scientific">marine metagenome</name>
    <dbReference type="NCBI Taxonomy" id="408172"/>
    <lineage>
        <taxon>unclassified sequences</taxon>
        <taxon>metagenomes</taxon>
        <taxon>ecological metagenomes</taxon>
    </lineage>
</organism>